<dbReference type="Pfam" id="PF21172">
    <property type="entry name" value="CueP"/>
    <property type="match status" value="1"/>
</dbReference>
<sequence>MRKSLAAVAAAGLLALAGCTNAAPSDTPPAPNAVVQQLGFSGQSAQQIVEAIDTSPDARPLGFGASVRDSELVLTTGAEETSLQLPADLFYLSVAPYQTRTHECYNHSLATCRGELGNADVSVKIVDDQGKVLVDKQTKTYANGFVGFWLPRDIQGTVTVTHDGVKGSAPFATTAGSPTCMTTLRLTQPA</sequence>
<feature type="signal peptide" evidence="1">
    <location>
        <begin position="1"/>
        <end position="22"/>
    </location>
</feature>
<evidence type="ECO:0008006" key="4">
    <source>
        <dbReference type="Google" id="ProtNLM"/>
    </source>
</evidence>
<dbReference type="NCBIfam" id="NF038094">
    <property type="entry name" value="CueP_fam"/>
    <property type="match status" value="1"/>
</dbReference>
<dbReference type="EMBL" id="AWQS01000166">
    <property type="protein sequence ID" value="EWT04935.1"/>
    <property type="molecule type" value="Genomic_DNA"/>
</dbReference>
<reference evidence="3" key="1">
    <citation type="submission" date="2013-08" db="EMBL/GenBank/DDBJ databases">
        <title>Intrasporangium oryzae NRRL B-24470.</title>
        <authorList>
            <person name="Liu H."/>
            <person name="Wang G."/>
        </authorList>
    </citation>
    <scope>NUCLEOTIDE SEQUENCE [LARGE SCALE GENOMIC DNA]</scope>
    <source>
        <strain evidence="3">Q5-1</strain>
    </source>
</reference>
<feature type="chain" id="PRO_5004920327" description="Lipoprotein" evidence="1">
    <location>
        <begin position="23"/>
        <end position="190"/>
    </location>
</feature>
<protein>
    <recommendedName>
        <fullName evidence="4">Lipoprotein</fullName>
    </recommendedName>
</protein>
<gene>
    <name evidence="2" type="ORF">N864_15885</name>
</gene>
<dbReference type="Gene3D" id="2.60.40.3700">
    <property type="match status" value="1"/>
</dbReference>
<proteinExistence type="predicted"/>
<evidence type="ECO:0000313" key="3">
    <source>
        <dbReference type="Proteomes" id="UP000019494"/>
    </source>
</evidence>
<keyword evidence="1" id="KW-0732">Signal</keyword>
<dbReference type="PROSITE" id="PS51257">
    <property type="entry name" value="PROKAR_LIPOPROTEIN"/>
    <property type="match status" value="1"/>
</dbReference>
<evidence type="ECO:0000256" key="1">
    <source>
        <dbReference type="SAM" id="SignalP"/>
    </source>
</evidence>
<name>W9GFU1_9MICO</name>
<keyword evidence="3" id="KW-1185">Reference proteome</keyword>
<dbReference type="OrthoDB" id="73040at2"/>
<dbReference type="Proteomes" id="UP000019494">
    <property type="component" value="Unassembled WGS sequence"/>
</dbReference>
<dbReference type="AlphaFoldDB" id="W9GFU1"/>
<dbReference type="InterPro" id="IPR047808">
    <property type="entry name" value="CueP-like"/>
</dbReference>
<dbReference type="PATRIC" id="fig|584657.3.peg.3183"/>
<evidence type="ECO:0000313" key="2">
    <source>
        <dbReference type="EMBL" id="EWT04935.1"/>
    </source>
</evidence>
<dbReference type="NCBIfam" id="NF038095">
    <property type="entry name" value="met_chaper_CueP"/>
    <property type="match status" value="1"/>
</dbReference>
<dbReference type="RefSeq" id="WP_034719030.1">
    <property type="nucleotide sequence ID" value="NZ_AWQS01000166.1"/>
</dbReference>
<organism evidence="2 3">
    <name type="scientific">Intrasporangium chromatireducens Q5-1</name>
    <dbReference type="NCBI Taxonomy" id="584657"/>
    <lineage>
        <taxon>Bacteria</taxon>
        <taxon>Bacillati</taxon>
        <taxon>Actinomycetota</taxon>
        <taxon>Actinomycetes</taxon>
        <taxon>Micrococcales</taxon>
        <taxon>Intrasporangiaceae</taxon>
        <taxon>Intrasporangium</taxon>
    </lineage>
</organism>
<comment type="caution">
    <text evidence="2">The sequence shown here is derived from an EMBL/GenBank/DDBJ whole genome shotgun (WGS) entry which is preliminary data.</text>
</comment>
<accession>W9GFU1</accession>